<evidence type="ECO:0000313" key="2">
    <source>
        <dbReference type="EMBL" id="KAF9483295.1"/>
    </source>
</evidence>
<comment type="caution">
    <text evidence="2">The sequence shown here is derived from an EMBL/GenBank/DDBJ whole genome shotgun (WGS) entry which is preliminary data.</text>
</comment>
<dbReference type="EMBL" id="MU155155">
    <property type="protein sequence ID" value="KAF9483295.1"/>
    <property type="molecule type" value="Genomic_DNA"/>
</dbReference>
<reference evidence="2" key="1">
    <citation type="submission" date="2020-11" db="EMBL/GenBank/DDBJ databases">
        <authorList>
            <consortium name="DOE Joint Genome Institute"/>
            <person name="Ahrendt S."/>
            <person name="Riley R."/>
            <person name="Andreopoulos W."/>
            <person name="Labutti K."/>
            <person name="Pangilinan J."/>
            <person name="Ruiz-Duenas F.J."/>
            <person name="Barrasa J.M."/>
            <person name="Sanchez-Garcia M."/>
            <person name="Camarero S."/>
            <person name="Miyauchi S."/>
            <person name="Serrano A."/>
            <person name="Linde D."/>
            <person name="Babiker R."/>
            <person name="Drula E."/>
            <person name="Ayuso-Fernandez I."/>
            <person name="Pacheco R."/>
            <person name="Padilla G."/>
            <person name="Ferreira P."/>
            <person name="Barriuso J."/>
            <person name="Kellner H."/>
            <person name="Castanera R."/>
            <person name="Alfaro M."/>
            <person name="Ramirez L."/>
            <person name="Pisabarro A.G."/>
            <person name="Kuo A."/>
            <person name="Tritt A."/>
            <person name="Lipzen A."/>
            <person name="He G."/>
            <person name="Yan M."/>
            <person name="Ng V."/>
            <person name="Cullen D."/>
            <person name="Martin F."/>
            <person name="Rosso M.-N."/>
            <person name="Henrissat B."/>
            <person name="Hibbett D."/>
            <person name="Martinez A.T."/>
            <person name="Grigoriev I.V."/>
        </authorList>
    </citation>
    <scope>NUCLEOTIDE SEQUENCE</scope>
    <source>
        <strain evidence="2">CIRM-BRFM 674</strain>
    </source>
</reference>
<organism evidence="2 3">
    <name type="scientific">Pholiota conissans</name>
    <dbReference type="NCBI Taxonomy" id="109636"/>
    <lineage>
        <taxon>Eukaryota</taxon>
        <taxon>Fungi</taxon>
        <taxon>Dikarya</taxon>
        <taxon>Basidiomycota</taxon>
        <taxon>Agaricomycotina</taxon>
        <taxon>Agaricomycetes</taxon>
        <taxon>Agaricomycetidae</taxon>
        <taxon>Agaricales</taxon>
        <taxon>Agaricineae</taxon>
        <taxon>Strophariaceae</taxon>
        <taxon>Pholiota</taxon>
    </lineage>
</organism>
<accession>A0A9P6D4P7</accession>
<sequence>MKRWISLHGRAISPSPPTPFEDSHRAPAKLEGRDCSLRWTNSEFQMHNLGYWDKDETVCVVVSIFLPATPECFSENSSLRALHDEHKSHEVNHATHLPAVPPMGPSLPEHHESDRPGEGECLYLTIPRDVRYRGHSPAEVFSHSAENLQDCFLDFLMENLALLEAVGPVSGLMTIEHAFKEDLKRQERSLSFIDAEKIFRNFRPTIGSIEGRRERDTVQTHETKITFQLILT</sequence>
<evidence type="ECO:0000313" key="3">
    <source>
        <dbReference type="Proteomes" id="UP000807469"/>
    </source>
</evidence>
<dbReference type="AlphaFoldDB" id="A0A9P6D4P7"/>
<feature type="region of interest" description="Disordered" evidence="1">
    <location>
        <begin position="1"/>
        <end position="26"/>
    </location>
</feature>
<name>A0A9P6D4P7_9AGAR</name>
<proteinExistence type="predicted"/>
<evidence type="ECO:0000256" key="1">
    <source>
        <dbReference type="SAM" id="MobiDB-lite"/>
    </source>
</evidence>
<gene>
    <name evidence="2" type="ORF">BDN70DRAFT_961564</name>
</gene>
<dbReference type="Proteomes" id="UP000807469">
    <property type="component" value="Unassembled WGS sequence"/>
</dbReference>
<protein>
    <submittedName>
        <fullName evidence="2">Uncharacterized protein</fullName>
    </submittedName>
</protein>
<dbReference type="OrthoDB" id="10672825at2759"/>
<keyword evidence="3" id="KW-1185">Reference proteome</keyword>